<keyword evidence="3" id="KW-1185">Reference proteome</keyword>
<dbReference type="RefSeq" id="WP_039209881.1">
    <property type="nucleotide sequence ID" value="NZ_JSCE01000186.1"/>
</dbReference>
<keyword evidence="1" id="KW-0732">Signal</keyword>
<dbReference type="Proteomes" id="UP000030993">
    <property type="component" value="Unassembled WGS sequence"/>
</dbReference>
<comment type="caution">
    <text evidence="2">The sequence shown here is derived from an EMBL/GenBank/DDBJ whole genome shotgun (WGS) entry which is preliminary data.</text>
</comment>
<dbReference type="STRING" id="82374.NZ47_09700"/>
<sequence>MRKLFAVLVGMLVMLCASMCFAAETYQMVYEAYNFTENLGEDEAVNENFNTPYGAMKIQMRKLWNSSSDKRMHVITWLDDKRISENYYPKVNNGYTFRVIKNTSNSELYFVFESMERAYMYGYSPEKKTMMTYIDSLNYAHETGARPTIVALKDGRLVLAFEQVNRPYPSSARYQFFWDNSTKWFGYRDLGKDWAPIYKDKQS</sequence>
<reference evidence="2 3" key="1">
    <citation type="journal article" date="2013" name="PLoS ONE">
        <title>Identification and characterization of three novel lipases belonging to families II and V from Anaerovibrio lipolyticus 5ST.</title>
        <authorList>
            <person name="Prive F."/>
            <person name="Kaderbhai N.N."/>
            <person name="Girdwood S."/>
            <person name="Worgan H.J."/>
            <person name="Pinloche E."/>
            <person name="Scollan N.D."/>
            <person name="Huws S.A."/>
            <person name="Newbold C.J."/>
        </authorList>
    </citation>
    <scope>NUCLEOTIDE SEQUENCE [LARGE SCALE GENOMIC DNA]</scope>
    <source>
        <strain evidence="2 3">5S</strain>
    </source>
</reference>
<dbReference type="eggNOG" id="ENOG5033TUZ">
    <property type="taxonomic scope" value="Bacteria"/>
</dbReference>
<protein>
    <submittedName>
        <fullName evidence="2">Uncharacterized protein</fullName>
    </submittedName>
</protein>
<accession>A0A0B2JXX1</accession>
<gene>
    <name evidence="2" type="ORF">NZ47_09700</name>
</gene>
<name>A0A0B2JXX1_9FIRM</name>
<feature type="chain" id="PRO_5002090600" evidence="1">
    <location>
        <begin position="23"/>
        <end position="203"/>
    </location>
</feature>
<dbReference type="AlphaFoldDB" id="A0A0B2JXX1"/>
<evidence type="ECO:0000313" key="2">
    <source>
        <dbReference type="EMBL" id="KHM51558.1"/>
    </source>
</evidence>
<dbReference type="EMBL" id="JSCE01000186">
    <property type="protein sequence ID" value="KHM51558.1"/>
    <property type="molecule type" value="Genomic_DNA"/>
</dbReference>
<feature type="signal peptide" evidence="1">
    <location>
        <begin position="1"/>
        <end position="22"/>
    </location>
</feature>
<evidence type="ECO:0000256" key="1">
    <source>
        <dbReference type="SAM" id="SignalP"/>
    </source>
</evidence>
<evidence type="ECO:0000313" key="3">
    <source>
        <dbReference type="Proteomes" id="UP000030993"/>
    </source>
</evidence>
<organism evidence="2 3">
    <name type="scientific">Anaerovibrio lipolyticus</name>
    <dbReference type="NCBI Taxonomy" id="82374"/>
    <lineage>
        <taxon>Bacteria</taxon>
        <taxon>Bacillati</taxon>
        <taxon>Bacillota</taxon>
        <taxon>Negativicutes</taxon>
        <taxon>Selenomonadales</taxon>
        <taxon>Selenomonadaceae</taxon>
        <taxon>Anaerovibrio</taxon>
    </lineage>
</organism>
<proteinExistence type="predicted"/>